<protein>
    <submittedName>
        <fullName evidence="3">Uncharacterized protein</fullName>
    </submittedName>
</protein>
<dbReference type="PANTHER" id="PTHR31170">
    <property type="entry name" value="BNAC04G53230D PROTEIN"/>
    <property type="match status" value="1"/>
</dbReference>
<reference evidence="3" key="2">
    <citation type="submission" date="2021-01" db="UniProtKB">
        <authorList>
            <consortium name="EnsemblPlants"/>
        </authorList>
    </citation>
    <scope>IDENTIFICATION</scope>
</reference>
<dbReference type="PANTHER" id="PTHR31170:SF25">
    <property type="entry name" value="BNAA09G04570D PROTEIN"/>
    <property type="match status" value="1"/>
</dbReference>
<keyword evidence="1" id="KW-0175">Coiled coil</keyword>
<name>A0A7N2M2C8_QUELO</name>
<dbReference type="AlphaFoldDB" id="A0A7N2M2C8"/>
<proteinExistence type="predicted"/>
<evidence type="ECO:0000313" key="3">
    <source>
        <dbReference type="EnsemblPlants" id="QL07p007599:mrna"/>
    </source>
</evidence>
<feature type="region of interest" description="Disordered" evidence="2">
    <location>
        <begin position="583"/>
        <end position="604"/>
    </location>
</feature>
<dbReference type="EMBL" id="LRBV02000007">
    <property type="status" value="NOT_ANNOTATED_CDS"/>
    <property type="molecule type" value="Genomic_DNA"/>
</dbReference>
<reference evidence="3 4" key="1">
    <citation type="journal article" date="2016" name="G3 (Bethesda)">
        <title>First Draft Assembly and Annotation of the Genome of a California Endemic Oak Quercus lobata Nee (Fagaceae).</title>
        <authorList>
            <person name="Sork V.L."/>
            <person name="Fitz-Gibbon S.T."/>
            <person name="Puiu D."/>
            <person name="Crepeau M."/>
            <person name="Gugger P.F."/>
            <person name="Sherman R."/>
            <person name="Stevens K."/>
            <person name="Langley C.H."/>
            <person name="Pellegrini M."/>
            <person name="Salzberg S.L."/>
        </authorList>
    </citation>
    <scope>NUCLEOTIDE SEQUENCE [LARGE SCALE GENOMIC DNA]</scope>
    <source>
        <strain evidence="3 4">cv. SW786</strain>
    </source>
</reference>
<dbReference type="InParanoid" id="A0A7N2M2C8"/>
<keyword evidence="4" id="KW-1185">Reference proteome</keyword>
<dbReference type="Proteomes" id="UP000594261">
    <property type="component" value="Chromosome 7"/>
</dbReference>
<feature type="coiled-coil region" evidence="1">
    <location>
        <begin position="117"/>
        <end position="144"/>
    </location>
</feature>
<dbReference type="EnsemblPlants" id="QL07p007599:mrna">
    <property type="protein sequence ID" value="QL07p007599:mrna"/>
    <property type="gene ID" value="QL07p007599"/>
</dbReference>
<organism evidence="3 4">
    <name type="scientific">Quercus lobata</name>
    <name type="common">Valley oak</name>
    <dbReference type="NCBI Taxonomy" id="97700"/>
    <lineage>
        <taxon>Eukaryota</taxon>
        <taxon>Viridiplantae</taxon>
        <taxon>Streptophyta</taxon>
        <taxon>Embryophyta</taxon>
        <taxon>Tracheophyta</taxon>
        <taxon>Spermatophyta</taxon>
        <taxon>Magnoliopsida</taxon>
        <taxon>eudicotyledons</taxon>
        <taxon>Gunneridae</taxon>
        <taxon>Pentapetalae</taxon>
        <taxon>rosids</taxon>
        <taxon>fabids</taxon>
        <taxon>Fagales</taxon>
        <taxon>Fagaceae</taxon>
        <taxon>Quercus</taxon>
    </lineage>
</organism>
<accession>A0A7N2M2C8</accession>
<evidence type="ECO:0000256" key="1">
    <source>
        <dbReference type="SAM" id="Coils"/>
    </source>
</evidence>
<evidence type="ECO:0000256" key="2">
    <source>
        <dbReference type="SAM" id="MobiDB-lite"/>
    </source>
</evidence>
<sequence>MHSVSMESCLSNAVTREACETSRGATEEAQVQSISIETSTLEARFETVKKARENAKNHSPSPKIQKVIFLLRDQEDFKKYYEPRVVSLGPIHHGKEKYKLAEKYKLVLTYEFVNGSGKEIKDLYKKIEENIKELRECFEEEVTKKYDDEALAWLLFVDGCAILQYIYCATKNQFKQLNIKTDSVTFGLQDLFLLENQLPYRLLKWLMGLSKMEKELKVSIGTFVAHHCMVPDDQQLKQQQTKGKRGDAFCSEEKLKEQIISMDEEPVHLLDHLRTKLLGEAPLESRKGKAVQDWQSYRNIQELKAAGIRLKRSDSSSLRNIRFSKQILHFGHLYLPPIIVDDSTRPKFLNLIAYEMCLDFENDFGITSYISFLDSLIDEASDVKMLRKARILHNLLGSDEEVAQLFNKIGTDLVPNPDIYLNVKSDIQGFYDCKCTTWMAQFIHDHFSSPWTFLAFCGVLLGLGLTAAQTCCSSFCELYINLLLHSLVIAQEAWDLIPSIKEGSLSIGAQGPCQGRYLPRTNRERPNSLGAQLRMTLSSAFQDFKGKSNISLKAAPKKPPEEESSKMGPTWGVASVIATNKKQREAADGTGATLRSVSSADGSKGLAEELIPQTKVLRHSRGVNSPNYLKIKFWTEPRAGRGWGGVGWGGSKKCKPIPAPPHGVGLKSRPIPAPPPLRGGENPHGAKRGGAGQAGRGKIAIPIHILKPMGKPTT</sequence>
<feature type="region of interest" description="Disordered" evidence="2">
    <location>
        <begin position="661"/>
        <end position="714"/>
    </location>
</feature>
<dbReference type="Pfam" id="PF03140">
    <property type="entry name" value="DUF247"/>
    <property type="match status" value="1"/>
</dbReference>
<dbReference type="Gramene" id="QL07p007599:mrna">
    <property type="protein sequence ID" value="QL07p007599:mrna"/>
    <property type="gene ID" value="QL07p007599"/>
</dbReference>
<dbReference type="InterPro" id="IPR004158">
    <property type="entry name" value="DUF247_pln"/>
</dbReference>
<dbReference type="OMA" id="FCELYIN"/>
<evidence type="ECO:0000313" key="4">
    <source>
        <dbReference type="Proteomes" id="UP000594261"/>
    </source>
</evidence>